<name>K1PLW3_MAGGI</name>
<evidence type="ECO:0000313" key="2">
    <source>
        <dbReference type="EMBL" id="EKC22713.1"/>
    </source>
</evidence>
<organism evidence="2">
    <name type="scientific">Magallana gigas</name>
    <name type="common">Pacific oyster</name>
    <name type="synonym">Crassostrea gigas</name>
    <dbReference type="NCBI Taxonomy" id="29159"/>
    <lineage>
        <taxon>Eukaryota</taxon>
        <taxon>Metazoa</taxon>
        <taxon>Spiralia</taxon>
        <taxon>Lophotrochozoa</taxon>
        <taxon>Mollusca</taxon>
        <taxon>Bivalvia</taxon>
        <taxon>Autobranchia</taxon>
        <taxon>Pteriomorphia</taxon>
        <taxon>Ostreida</taxon>
        <taxon>Ostreoidea</taxon>
        <taxon>Ostreidae</taxon>
        <taxon>Magallana</taxon>
    </lineage>
</organism>
<feature type="domain" description="EGF-like" evidence="1">
    <location>
        <begin position="5"/>
        <end position="36"/>
    </location>
</feature>
<dbReference type="AlphaFoldDB" id="K1PLW3"/>
<dbReference type="InParanoid" id="K1PLW3"/>
<dbReference type="InterPro" id="IPR000742">
    <property type="entry name" value="EGF"/>
</dbReference>
<protein>
    <recommendedName>
        <fullName evidence="1">EGF-like domain-containing protein</fullName>
    </recommendedName>
</protein>
<gene>
    <name evidence="2" type="ORF">CGI_10001637</name>
</gene>
<reference evidence="2" key="1">
    <citation type="journal article" date="2012" name="Nature">
        <title>The oyster genome reveals stress adaptation and complexity of shell formation.</title>
        <authorList>
            <person name="Zhang G."/>
            <person name="Fang X."/>
            <person name="Guo X."/>
            <person name="Li L."/>
            <person name="Luo R."/>
            <person name="Xu F."/>
            <person name="Yang P."/>
            <person name="Zhang L."/>
            <person name="Wang X."/>
            <person name="Qi H."/>
            <person name="Xiong Z."/>
            <person name="Que H."/>
            <person name="Xie Y."/>
            <person name="Holland P.W."/>
            <person name="Paps J."/>
            <person name="Zhu Y."/>
            <person name="Wu F."/>
            <person name="Chen Y."/>
            <person name="Wang J."/>
            <person name="Peng C."/>
            <person name="Meng J."/>
            <person name="Yang L."/>
            <person name="Liu J."/>
            <person name="Wen B."/>
            <person name="Zhang N."/>
            <person name="Huang Z."/>
            <person name="Zhu Q."/>
            <person name="Feng Y."/>
            <person name="Mount A."/>
            <person name="Hedgecock D."/>
            <person name="Xu Z."/>
            <person name="Liu Y."/>
            <person name="Domazet-Loso T."/>
            <person name="Du Y."/>
            <person name="Sun X."/>
            <person name="Zhang S."/>
            <person name="Liu B."/>
            <person name="Cheng P."/>
            <person name="Jiang X."/>
            <person name="Li J."/>
            <person name="Fan D."/>
            <person name="Wang W."/>
            <person name="Fu W."/>
            <person name="Wang T."/>
            <person name="Wang B."/>
            <person name="Zhang J."/>
            <person name="Peng Z."/>
            <person name="Li Y."/>
            <person name="Li N."/>
            <person name="Wang J."/>
            <person name="Chen M."/>
            <person name="He Y."/>
            <person name="Tan F."/>
            <person name="Song X."/>
            <person name="Zheng Q."/>
            <person name="Huang R."/>
            <person name="Yang H."/>
            <person name="Du X."/>
            <person name="Chen L."/>
            <person name="Yang M."/>
            <person name="Gaffney P.M."/>
            <person name="Wang S."/>
            <person name="Luo L."/>
            <person name="She Z."/>
            <person name="Ming Y."/>
            <person name="Huang W."/>
            <person name="Zhang S."/>
            <person name="Huang B."/>
            <person name="Zhang Y."/>
            <person name="Qu T."/>
            <person name="Ni P."/>
            <person name="Miao G."/>
            <person name="Wang J."/>
            <person name="Wang Q."/>
            <person name="Steinberg C.E."/>
            <person name="Wang H."/>
            <person name="Li N."/>
            <person name="Qian L."/>
            <person name="Zhang G."/>
            <person name="Li Y."/>
            <person name="Yang H."/>
            <person name="Liu X."/>
            <person name="Wang J."/>
            <person name="Yin Y."/>
            <person name="Wang J."/>
        </authorList>
    </citation>
    <scope>NUCLEOTIDE SEQUENCE [LARGE SCALE GENOMIC DNA]</scope>
    <source>
        <strain evidence="2">05x7-T-G4-1.051#20</strain>
    </source>
</reference>
<dbReference type="SMART" id="SM00181">
    <property type="entry name" value="EGF"/>
    <property type="match status" value="2"/>
</dbReference>
<dbReference type="HOGENOM" id="CLU_1604331_0_0_1"/>
<evidence type="ECO:0000259" key="1">
    <source>
        <dbReference type="SMART" id="SM00181"/>
    </source>
</evidence>
<sequence length="166" mass="17764">MCNRPCSLGCVGGICDKQSATCANGCVQNWAGSQCDECDSNHYGSSCSLECNHDCENSTCNGTTGLCTLGCKRGFYGYKCDRQCTCCPSGCDRLTGRCNGDCLVGKIFRNKACKRHDVNQGKKKDTDTISTPGIYDTAEENAGYQELGPLSGPSHYDHLQGPATIK</sequence>
<feature type="domain" description="EGF-like" evidence="1">
    <location>
        <begin position="50"/>
        <end position="81"/>
    </location>
</feature>
<accession>K1PLW3</accession>
<proteinExistence type="predicted"/>
<dbReference type="EMBL" id="JH818695">
    <property type="protein sequence ID" value="EKC22713.1"/>
    <property type="molecule type" value="Genomic_DNA"/>
</dbReference>